<evidence type="ECO:0000313" key="2">
    <source>
        <dbReference type="EMBL" id="TQJ00575.1"/>
    </source>
</evidence>
<comment type="caution">
    <text evidence="2">The sequence shown here is derived from an EMBL/GenBank/DDBJ whole genome shotgun (WGS) entry which is preliminary data.</text>
</comment>
<dbReference type="EMBL" id="VFML01000001">
    <property type="protein sequence ID" value="TQJ00575.1"/>
    <property type="molecule type" value="Genomic_DNA"/>
</dbReference>
<name>A0A542DBZ1_AMYCI</name>
<keyword evidence="3" id="KW-1185">Reference proteome</keyword>
<feature type="compositionally biased region" description="Pro residues" evidence="1">
    <location>
        <begin position="24"/>
        <end position="35"/>
    </location>
</feature>
<proteinExistence type="predicted"/>
<protein>
    <recommendedName>
        <fullName evidence="4">AbrB family looped-hinge helix DNA binding protein</fullName>
    </recommendedName>
</protein>
<gene>
    <name evidence="2" type="ORF">FB471_0207</name>
</gene>
<sequence>MVAMTDRLVTALVPPVQARATTSAPPPTPTNPPPLATLVRRDTLQYGMGRIDASGRVSDKSLLRALGWRPGQRLGVTAVEQAVVVFPDPAGVFAVSHTHYVVLPAPVRRRCGFRPGDRVLLAADPDHRVLVVHPTVALDRMLIAYHTSLAGGKER</sequence>
<dbReference type="SUPFAM" id="SSF89447">
    <property type="entry name" value="AbrB/MazE/MraZ-like"/>
    <property type="match status" value="1"/>
</dbReference>
<evidence type="ECO:0008006" key="4">
    <source>
        <dbReference type="Google" id="ProtNLM"/>
    </source>
</evidence>
<reference evidence="2 3" key="1">
    <citation type="submission" date="2019-06" db="EMBL/GenBank/DDBJ databases">
        <title>Sequencing the genomes of 1000 actinobacteria strains.</title>
        <authorList>
            <person name="Klenk H.-P."/>
        </authorList>
    </citation>
    <scope>NUCLEOTIDE SEQUENCE [LARGE SCALE GENOMIC DNA]</scope>
    <source>
        <strain evidence="2 3">DSM 45679</strain>
    </source>
</reference>
<dbReference type="AlphaFoldDB" id="A0A542DBZ1"/>
<evidence type="ECO:0000313" key="3">
    <source>
        <dbReference type="Proteomes" id="UP000320876"/>
    </source>
</evidence>
<dbReference type="Proteomes" id="UP000320876">
    <property type="component" value="Unassembled WGS sequence"/>
</dbReference>
<accession>A0A542DBZ1</accession>
<evidence type="ECO:0000256" key="1">
    <source>
        <dbReference type="SAM" id="MobiDB-lite"/>
    </source>
</evidence>
<organism evidence="2 3">
    <name type="scientific">Amycolatopsis cihanbeyliensis</name>
    <dbReference type="NCBI Taxonomy" id="1128664"/>
    <lineage>
        <taxon>Bacteria</taxon>
        <taxon>Bacillati</taxon>
        <taxon>Actinomycetota</taxon>
        <taxon>Actinomycetes</taxon>
        <taxon>Pseudonocardiales</taxon>
        <taxon>Pseudonocardiaceae</taxon>
        <taxon>Amycolatopsis</taxon>
    </lineage>
</organism>
<dbReference type="InterPro" id="IPR037914">
    <property type="entry name" value="SpoVT-AbrB_sf"/>
</dbReference>
<feature type="region of interest" description="Disordered" evidence="1">
    <location>
        <begin position="14"/>
        <end position="36"/>
    </location>
</feature>